<dbReference type="Proteomes" id="UP001221898">
    <property type="component" value="Unassembled WGS sequence"/>
</dbReference>
<accession>A0AAD7WJM2</accession>
<proteinExistence type="predicted"/>
<reference evidence="1" key="1">
    <citation type="journal article" date="2023" name="Science">
        <title>Genome structures resolve the early diversification of teleost fishes.</title>
        <authorList>
            <person name="Parey E."/>
            <person name="Louis A."/>
            <person name="Montfort J."/>
            <person name="Bouchez O."/>
            <person name="Roques C."/>
            <person name="Iampietro C."/>
            <person name="Lluch J."/>
            <person name="Castinel A."/>
            <person name="Donnadieu C."/>
            <person name="Desvignes T."/>
            <person name="Floi Bucao C."/>
            <person name="Jouanno E."/>
            <person name="Wen M."/>
            <person name="Mejri S."/>
            <person name="Dirks R."/>
            <person name="Jansen H."/>
            <person name="Henkel C."/>
            <person name="Chen W.J."/>
            <person name="Zahm M."/>
            <person name="Cabau C."/>
            <person name="Klopp C."/>
            <person name="Thompson A.W."/>
            <person name="Robinson-Rechavi M."/>
            <person name="Braasch I."/>
            <person name="Lecointre G."/>
            <person name="Bobe J."/>
            <person name="Postlethwait J.H."/>
            <person name="Berthelot C."/>
            <person name="Roest Crollius H."/>
            <person name="Guiguen Y."/>
        </authorList>
    </citation>
    <scope>NUCLEOTIDE SEQUENCE</scope>
    <source>
        <strain evidence="1">NC1722</strain>
    </source>
</reference>
<keyword evidence="2" id="KW-1185">Reference proteome</keyword>
<name>A0AAD7WJM2_9TELE</name>
<comment type="caution">
    <text evidence="1">The sequence shown here is derived from an EMBL/GenBank/DDBJ whole genome shotgun (WGS) entry which is preliminary data.</text>
</comment>
<dbReference type="PANTHER" id="PTHR47027">
    <property type="entry name" value="REVERSE TRANSCRIPTASE DOMAIN-CONTAINING PROTEIN"/>
    <property type="match status" value="1"/>
</dbReference>
<dbReference type="AlphaFoldDB" id="A0AAD7WJM2"/>
<evidence type="ECO:0000313" key="1">
    <source>
        <dbReference type="EMBL" id="KAJ8398444.1"/>
    </source>
</evidence>
<dbReference type="PANTHER" id="PTHR47027:SF30">
    <property type="entry name" value="THAP-TYPE DOMAIN-CONTAINING PROTEIN"/>
    <property type="match status" value="1"/>
</dbReference>
<organism evidence="1 2">
    <name type="scientific">Aldrovandia affinis</name>
    <dbReference type="NCBI Taxonomy" id="143900"/>
    <lineage>
        <taxon>Eukaryota</taxon>
        <taxon>Metazoa</taxon>
        <taxon>Chordata</taxon>
        <taxon>Craniata</taxon>
        <taxon>Vertebrata</taxon>
        <taxon>Euteleostomi</taxon>
        <taxon>Actinopterygii</taxon>
        <taxon>Neopterygii</taxon>
        <taxon>Teleostei</taxon>
        <taxon>Notacanthiformes</taxon>
        <taxon>Halosauridae</taxon>
        <taxon>Aldrovandia</taxon>
    </lineage>
</organism>
<protein>
    <recommendedName>
        <fullName evidence="3">Reverse transcriptase domain-containing protein</fullName>
    </recommendedName>
</protein>
<dbReference type="EMBL" id="JAINUG010000090">
    <property type="protein sequence ID" value="KAJ8398444.1"/>
    <property type="molecule type" value="Genomic_DNA"/>
</dbReference>
<sequence>MYRIDGRLFNLNRFKAKSKVLTSTIMELQYADDNALVAHSEADLQSILNAFARAYRLLALDLNIKKIDEHSKAPTICVENNILENVDHYICLGSLLSTRAVIDAEIHHRIGCASGAFARLRKRVFEDQDIQTKTNILIY</sequence>
<gene>
    <name evidence="1" type="ORF">AAFF_G00426990</name>
</gene>
<evidence type="ECO:0008006" key="3">
    <source>
        <dbReference type="Google" id="ProtNLM"/>
    </source>
</evidence>
<evidence type="ECO:0000313" key="2">
    <source>
        <dbReference type="Proteomes" id="UP001221898"/>
    </source>
</evidence>